<gene>
    <name evidence="4" type="ORF">TGEB3V08_LOCUS669</name>
</gene>
<dbReference type="FunFam" id="3.30.160.60:FF:000448">
    <property type="entry name" value="RE1-silencing transcription factor A"/>
    <property type="match status" value="1"/>
</dbReference>
<dbReference type="SUPFAM" id="SSF57667">
    <property type="entry name" value="beta-beta-alpha zinc fingers"/>
    <property type="match status" value="1"/>
</dbReference>
<keyword evidence="1" id="KW-0862">Zinc</keyword>
<feature type="compositionally biased region" description="Polar residues" evidence="2">
    <location>
        <begin position="529"/>
        <end position="542"/>
    </location>
</feature>
<feature type="region of interest" description="Disordered" evidence="2">
    <location>
        <begin position="443"/>
        <end position="562"/>
    </location>
</feature>
<dbReference type="AlphaFoldDB" id="A0A7R9PGR4"/>
<dbReference type="InterPro" id="IPR013087">
    <property type="entry name" value="Znf_C2H2_type"/>
</dbReference>
<protein>
    <recommendedName>
        <fullName evidence="3">C2H2-type domain-containing protein</fullName>
    </recommendedName>
</protein>
<sequence>MEINEYHSQHNIIIVLFASQEQVHPQVVHVTNAAVGGLFWYITRVAEYEYPVHCDIRLSHSNHQQCRRMMNVGFTHKSSVVSNLCTNTSNVLLSGGLRTPSSLWYALCVAVTKFVIQICVSVHRADEKQQQNKQTFSYGPKRRYSEHEVPTERTTSESWTVPQNALLSLIAQWISRDINSRERSMRTLLTFVDWNTLDGAMISEHVDREPLYSSSEISLYFILQALVDNNLLFPKYQGIYQALQDKFIQGGFSLDSDSFLNMAVSTAIEGFNDHTGGNTVHQQSLGNNQFLQSTQKSNPNCDNTSASSEEQKICKTESHTSLVTVKTTKKTLERSRRRKEKLLRLRPMARLAALKVALISRHKKKLKIRETSFQGSDDENSEMMDGYGCHLCPHVSPDTTRLEQHLAEVHSMDVRHERIHLEEKPFKCSQCEYASSRRDKLKEHFGRHHGENASAKVPYKARPMRGTGSNSSSSSSGRTNGHKTCQESGGFGGANNLSGGDRPTNTNHAHQPLPNSGGDMASLMMQHHPPSTTNNPLPSHSQPPAYPGYPPSLDYSHHKSDHQALLQRLTTCSPLL</sequence>
<dbReference type="GO" id="GO:0008270">
    <property type="term" value="F:zinc ion binding"/>
    <property type="evidence" value="ECO:0007669"/>
    <property type="project" value="UniProtKB-KW"/>
</dbReference>
<evidence type="ECO:0000256" key="1">
    <source>
        <dbReference type="PROSITE-ProRule" id="PRU00042"/>
    </source>
</evidence>
<name>A0A7R9PGR4_TIMGE</name>
<dbReference type="SMART" id="SM00355">
    <property type="entry name" value="ZnF_C2H2"/>
    <property type="match status" value="2"/>
</dbReference>
<dbReference type="InterPro" id="IPR036236">
    <property type="entry name" value="Znf_C2H2_sf"/>
</dbReference>
<evidence type="ECO:0000256" key="2">
    <source>
        <dbReference type="SAM" id="MobiDB-lite"/>
    </source>
</evidence>
<keyword evidence="1" id="KW-0479">Metal-binding</keyword>
<feature type="region of interest" description="Disordered" evidence="2">
    <location>
        <begin position="131"/>
        <end position="155"/>
    </location>
</feature>
<reference evidence="4" key="1">
    <citation type="submission" date="2020-11" db="EMBL/GenBank/DDBJ databases">
        <authorList>
            <person name="Tran Van P."/>
        </authorList>
    </citation>
    <scope>NUCLEOTIDE SEQUENCE</scope>
</reference>
<proteinExistence type="predicted"/>
<feature type="compositionally biased region" description="Low complexity" evidence="2">
    <location>
        <begin position="465"/>
        <end position="479"/>
    </location>
</feature>
<dbReference type="PROSITE" id="PS50157">
    <property type="entry name" value="ZINC_FINGER_C2H2_2"/>
    <property type="match status" value="1"/>
</dbReference>
<evidence type="ECO:0000313" key="4">
    <source>
        <dbReference type="EMBL" id="CAD7586286.1"/>
    </source>
</evidence>
<dbReference type="Gene3D" id="3.30.160.60">
    <property type="entry name" value="Classic Zinc Finger"/>
    <property type="match status" value="1"/>
</dbReference>
<feature type="domain" description="C2H2-type" evidence="3">
    <location>
        <begin position="426"/>
        <end position="453"/>
    </location>
</feature>
<evidence type="ECO:0000259" key="3">
    <source>
        <dbReference type="PROSITE" id="PS50157"/>
    </source>
</evidence>
<keyword evidence="1" id="KW-0863">Zinc-finger</keyword>
<accession>A0A7R9PGR4</accession>
<organism evidence="4">
    <name type="scientific">Timema genevievae</name>
    <name type="common">Walking stick</name>
    <dbReference type="NCBI Taxonomy" id="629358"/>
    <lineage>
        <taxon>Eukaryota</taxon>
        <taxon>Metazoa</taxon>
        <taxon>Ecdysozoa</taxon>
        <taxon>Arthropoda</taxon>
        <taxon>Hexapoda</taxon>
        <taxon>Insecta</taxon>
        <taxon>Pterygota</taxon>
        <taxon>Neoptera</taxon>
        <taxon>Polyneoptera</taxon>
        <taxon>Phasmatodea</taxon>
        <taxon>Timematodea</taxon>
        <taxon>Timematoidea</taxon>
        <taxon>Timematidae</taxon>
        <taxon>Timema</taxon>
    </lineage>
</organism>
<feature type="compositionally biased region" description="Basic and acidic residues" evidence="2">
    <location>
        <begin position="143"/>
        <end position="155"/>
    </location>
</feature>
<dbReference type="EMBL" id="OE839228">
    <property type="protein sequence ID" value="CAD7586286.1"/>
    <property type="molecule type" value="Genomic_DNA"/>
</dbReference>